<proteinExistence type="predicted"/>
<dbReference type="EMBL" id="CP069029">
    <property type="protein sequence ID" value="QRC97411.1"/>
    <property type="molecule type" value="Genomic_DNA"/>
</dbReference>
<dbReference type="AlphaFoldDB" id="A0A7U2I2H1"/>
<keyword evidence="2" id="KW-1185">Reference proteome</keyword>
<reference evidence="2" key="1">
    <citation type="journal article" date="2021" name="BMC Genomics">
        <title>Chromosome-level genome assembly and manually-curated proteome of model necrotroph Parastagonospora nodorum Sn15 reveals a genome-wide trove of candidate effector homologs, and redundancy of virulence-related functions within an accessory chromosome.</title>
        <authorList>
            <person name="Bertazzoni S."/>
            <person name="Jones D.A.B."/>
            <person name="Phan H.T."/>
            <person name="Tan K.-C."/>
            <person name="Hane J.K."/>
        </authorList>
    </citation>
    <scope>NUCLEOTIDE SEQUENCE [LARGE SCALE GENOMIC DNA]</scope>
    <source>
        <strain evidence="2">SN15 / ATCC MYA-4574 / FGSC 10173)</strain>
    </source>
</reference>
<evidence type="ECO:0000313" key="1">
    <source>
        <dbReference type="EMBL" id="QRC97411.1"/>
    </source>
</evidence>
<accession>A0A7U2I2H1</accession>
<organism evidence="1 2">
    <name type="scientific">Phaeosphaeria nodorum (strain SN15 / ATCC MYA-4574 / FGSC 10173)</name>
    <name type="common">Glume blotch fungus</name>
    <name type="synonym">Parastagonospora nodorum</name>
    <dbReference type="NCBI Taxonomy" id="321614"/>
    <lineage>
        <taxon>Eukaryota</taxon>
        <taxon>Fungi</taxon>
        <taxon>Dikarya</taxon>
        <taxon>Ascomycota</taxon>
        <taxon>Pezizomycotina</taxon>
        <taxon>Dothideomycetes</taxon>
        <taxon>Pleosporomycetidae</taxon>
        <taxon>Pleosporales</taxon>
        <taxon>Pleosporineae</taxon>
        <taxon>Phaeosphaeriaceae</taxon>
        <taxon>Parastagonospora</taxon>
    </lineage>
</organism>
<evidence type="ECO:0000313" key="2">
    <source>
        <dbReference type="Proteomes" id="UP000663193"/>
    </source>
</evidence>
<sequence length="87" mass="9779">MCRHQVFGGTLLGLNQFDFQVSKNVARRSSSTTPDDLFLDIRDLDLELLVLVDAKIMGGNQSLFFNRDRNAEKGVGEEMSELSEARD</sequence>
<protein>
    <submittedName>
        <fullName evidence="1">Uncharacterized protein</fullName>
    </submittedName>
</protein>
<name>A0A7U2I2H1_PHANO</name>
<gene>
    <name evidence="1" type="ORF">JI435_434910</name>
</gene>
<dbReference type="Proteomes" id="UP000663193">
    <property type="component" value="Chromosome 7"/>
</dbReference>
<dbReference type="VEuPathDB" id="FungiDB:JI435_434910"/>